<dbReference type="EMBL" id="SJDU01000051">
    <property type="protein sequence ID" value="TKZ35817.1"/>
    <property type="molecule type" value="Genomic_DNA"/>
</dbReference>
<dbReference type="SUPFAM" id="SSF56925">
    <property type="entry name" value="OMPA-like"/>
    <property type="match status" value="1"/>
</dbReference>
<reference evidence="3 4" key="1">
    <citation type="journal article" date="2019" name="Anaerobe">
        <title>Brachyspira catarrhinii sp. nov., an anaerobic intestinal spirochaete isolated from vervet monkeys may have been misidentified as Brachyspira aalborgi in previous studies.</title>
        <authorList>
            <person name="Phillips N.D."/>
            <person name="La T."/>
            <person name="Hampson D.J."/>
        </authorList>
    </citation>
    <scope>NUCLEOTIDE SEQUENCE [LARGE SCALE GENOMIC DNA]</scope>
    <source>
        <strain evidence="3 4">Z12</strain>
    </source>
</reference>
<name>A0ABY2TVR2_9SPIR</name>
<keyword evidence="4" id="KW-1185">Reference proteome</keyword>
<feature type="domain" description="Outer membrane protein beta-barrel" evidence="2">
    <location>
        <begin position="11"/>
        <end position="204"/>
    </location>
</feature>
<evidence type="ECO:0000313" key="4">
    <source>
        <dbReference type="Proteomes" id="UP000310168"/>
    </source>
</evidence>
<protein>
    <submittedName>
        <fullName evidence="3">Tia invasion determinant</fullName>
    </submittedName>
</protein>
<accession>A0ABY2TVR2</accession>
<evidence type="ECO:0000313" key="3">
    <source>
        <dbReference type="EMBL" id="TKZ35817.1"/>
    </source>
</evidence>
<keyword evidence="1" id="KW-0732">Signal</keyword>
<dbReference type="InterPro" id="IPR011250">
    <property type="entry name" value="OMP/PagP_B-barrel"/>
</dbReference>
<sequence>MGKIFIMIKKFVLICFIYFCLSSVATAIETGLYISPKFIFSVSSLNVSNRNVNNLFIGAGTSIGYNFNVLHQQAPVRLEFEYLYRDGLNRNLYSDSDVSSMNAHTFLFGAYYDFNFFRVDYNSLEESVIYRDGKRHLMSVYLGILFGADLEQYILNTIVEKIGMVSIANYYNKSKFNFGLGLGFAVNITTLITADISYRFIIDTEVKMKNDIIMALRFNF</sequence>
<dbReference type="Proteomes" id="UP000310168">
    <property type="component" value="Unassembled WGS sequence"/>
</dbReference>
<evidence type="ECO:0000256" key="1">
    <source>
        <dbReference type="ARBA" id="ARBA00022729"/>
    </source>
</evidence>
<dbReference type="InterPro" id="IPR027385">
    <property type="entry name" value="Beta-barrel_OMP"/>
</dbReference>
<evidence type="ECO:0000259" key="2">
    <source>
        <dbReference type="Pfam" id="PF13505"/>
    </source>
</evidence>
<proteinExistence type="predicted"/>
<organism evidence="3 4">
    <name type="scientific">Brachyspira catarrhinii</name>
    <dbReference type="NCBI Taxonomy" id="2528966"/>
    <lineage>
        <taxon>Bacteria</taxon>
        <taxon>Pseudomonadati</taxon>
        <taxon>Spirochaetota</taxon>
        <taxon>Spirochaetia</taxon>
        <taxon>Brachyspirales</taxon>
        <taxon>Brachyspiraceae</taxon>
        <taxon>Brachyspira</taxon>
    </lineage>
</organism>
<gene>
    <name evidence="3" type="ORF">EZH24_03325</name>
</gene>
<dbReference type="Pfam" id="PF13505">
    <property type="entry name" value="OMP_b-brl"/>
    <property type="match status" value="1"/>
</dbReference>
<comment type="caution">
    <text evidence="3">The sequence shown here is derived from an EMBL/GenBank/DDBJ whole genome shotgun (WGS) entry which is preliminary data.</text>
</comment>
<dbReference type="Gene3D" id="2.40.160.20">
    <property type="match status" value="1"/>
</dbReference>